<proteinExistence type="predicted"/>
<reference evidence="4" key="1">
    <citation type="submission" date="2021-12" db="EMBL/GenBank/DDBJ databases">
        <authorList>
            <person name="King R."/>
        </authorList>
    </citation>
    <scope>NUCLEOTIDE SEQUENCE</scope>
</reference>
<accession>A0A9N9WEQ2</accession>
<organism evidence="4 5">
    <name type="scientific">Diatraea saccharalis</name>
    <name type="common">sugarcane borer</name>
    <dbReference type="NCBI Taxonomy" id="40085"/>
    <lineage>
        <taxon>Eukaryota</taxon>
        <taxon>Metazoa</taxon>
        <taxon>Ecdysozoa</taxon>
        <taxon>Arthropoda</taxon>
        <taxon>Hexapoda</taxon>
        <taxon>Insecta</taxon>
        <taxon>Pterygota</taxon>
        <taxon>Neoptera</taxon>
        <taxon>Endopterygota</taxon>
        <taxon>Lepidoptera</taxon>
        <taxon>Glossata</taxon>
        <taxon>Ditrysia</taxon>
        <taxon>Pyraloidea</taxon>
        <taxon>Crambidae</taxon>
        <taxon>Crambinae</taxon>
        <taxon>Diatraea</taxon>
    </lineage>
</organism>
<gene>
    <name evidence="4" type="ORF">DIATSA_LOCUS9446</name>
</gene>
<feature type="coiled-coil region" evidence="1">
    <location>
        <begin position="88"/>
        <end position="115"/>
    </location>
</feature>
<dbReference type="Pfam" id="PF25298">
    <property type="entry name" value="Baculo_FP_2nd"/>
    <property type="match status" value="1"/>
</dbReference>
<protein>
    <recommendedName>
        <fullName evidence="3">FP protein C-terminal domain-containing protein</fullName>
    </recommendedName>
</protein>
<feature type="domain" description="FP protein C-terminal" evidence="3">
    <location>
        <begin position="243"/>
        <end position="294"/>
    </location>
</feature>
<evidence type="ECO:0000259" key="3">
    <source>
        <dbReference type="Pfam" id="PF25298"/>
    </source>
</evidence>
<dbReference type="EMBL" id="OU893335">
    <property type="protein sequence ID" value="CAG9791861.1"/>
    <property type="molecule type" value="Genomic_DNA"/>
</dbReference>
<evidence type="ECO:0000256" key="1">
    <source>
        <dbReference type="SAM" id="Coils"/>
    </source>
</evidence>
<name>A0A9N9WEQ2_9NEOP</name>
<dbReference type="AlphaFoldDB" id="A0A9N9WEQ2"/>
<reference evidence="4" key="2">
    <citation type="submission" date="2022-10" db="EMBL/GenBank/DDBJ databases">
        <authorList>
            <consortium name="ENA_rothamsted_submissions"/>
            <consortium name="culmorum"/>
            <person name="King R."/>
        </authorList>
    </citation>
    <scope>NUCLEOTIDE SEQUENCE</scope>
</reference>
<evidence type="ECO:0000313" key="4">
    <source>
        <dbReference type="EMBL" id="CAG9791861.1"/>
    </source>
</evidence>
<dbReference type="InterPro" id="IPR057251">
    <property type="entry name" value="FP_C"/>
</dbReference>
<dbReference type="Proteomes" id="UP001153714">
    <property type="component" value="Chromosome 4"/>
</dbReference>
<evidence type="ECO:0000256" key="2">
    <source>
        <dbReference type="SAM" id="MobiDB-lite"/>
    </source>
</evidence>
<keyword evidence="5" id="KW-1185">Reference proteome</keyword>
<sequence>MSVRRSPTKEASSSAPDLSKIKDAHIGNSASKENVASRHDKRKRGDIIEEDLKPIMDEMRKMMSLNREYQDKKFETLYSAMNDIKQQNLEISESLEFMSKKYEDLKQQLEKSEHERKKNLAYITELESRMSILERCGRNTSIEIRNLPQKNPETKEDLIKVVSSIGAVLSFGIETSDIKDIFRLVSKSLSLKPIIVEFTTVLKKEAFLNSAREFRKSKRMNLNTTHLKLQGPSEIIYMSESLTTNTKRLYGKARKFASENNYQYCWTKHGQIFLRKENGSKVTKIIKEEDLNALSTN</sequence>
<dbReference type="OrthoDB" id="7454255at2759"/>
<evidence type="ECO:0000313" key="5">
    <source>
        <dbReference type="Proteomes" id="UP001153714"/>
    </source>
</evidence>
<keyword evidence="1" id="KW-0175">Coiled coil</keyword>
<feature type="region of interest" description="Disordered" evidence="2">
    <location>
        <begin position="1"/>
        <end position="45"/>
    </location>
</feature>
<feature type="compositionally biased region" description="Basic and acidic residues" evidence="2">
    <location>
        <begin position="35"/>
        <end position="45"/>
    </location>
</feature>